<dbReference type="InterPro" id="IPR011989">
    <property type="entry name" value="ARM-like"/>
</dbReference>
<evidence type="ECO:0000313" key="10">
    <source>
        <dbReference type="Proteomes" id="UP001497392"/>
    </source>
</evidence>
<comment type="subunit">
    <text evidence="6">Adaptor protein complexes are heterotetramers composed of two large adaptins (beta-type subunit and alpha-type or delta-type or epsilon-type or gamma-type subunit), a medium adaptin (mu-type subunit) and a small adaptin (sigma-type subunit).</text>
</comment>
<dbReference type="EMBL" id="CAXHTA020000007">
    <property type="protein sequence ID" value="CAL5222759.1"/>
    <property type="molecule type" value="Genomic_DNA"/>
</dbReference>
<evidence type="ECO:0000313" key="9">
    <source>
        <dbReference type="EMBL" id="CAL5222759.1"/>
    </source>
</evidence>
<dbReference type="InterPro" id="IPR013037">
    <property type="entry name" value="Clathrin_b-adaptin_app_Ig-like"/>
</dbReference>
<protein>
    <recommendedName>
        <fullName evidence="6">Beta-adaptin-like protein</fullName>
    </recommendedName>
</protein>
<evidence type="ECO:0000256" key="6">
    <source>
        <dbReference type="PIRNR" id="PIRNR002291"/>
    </source>
</evidence>
<dbReference type="Gene3D" id="2.60.40.1150">
    <property type="match status" value="1"/>
</dbReference>
<feature type="compositionally biased region" description="Low complexity" evidence="7">
    <location>
        <begin position="610"/>
        <end position="646"/>
    </location>
</feature>
<comment type="function">
    <text evidence="6">Subunit of clathrin-associated adaptor protein complex that plays a role in protein sorting in the late-Golgi/trans-Golgi network (TGN) and/or endosomes. The AP complexes mediate both the recruitment of clathrin to membranes and the recognition of sorting signals within the cytosolic tails of transmembrane cargo molecules.</text>
</comment>
<feature type="region of interest" description="Disordered" evidence="7">
    <location>
        <begin position="604"/>
        <end position="671"/>
    </location>
</feature>
<dbReference type="InterPro" id="IPR002553">
    <property type="entry name" value="Clathrin/coatomer_adapt-like_N"/>
</dbReference>
<evidence type="ECO:0000256" key="5">
    <source>
        <dbReference type="ARBA" id="ARBA00023136"/>
    </source>
</evidence>
<dbReference type="InterPro" id="IPR026739">
    <property type="entry name" value="AP_beta"/>
</dbReference>
<evidence type="ECO:0000259" key="8">
    <source>
        <dbReference type="Pfam" id="PF01602"/>
    </source>
</evidence>
<proteinExistence type="inferred from homology"/>
<dbReference type="InterPro" id="IPR013041">
    <property type="entry name" value="Clathrin_app_Ig-like_sf"/>
</dbReference>
<feature type="compositionally biased region" description="Low complexity" evidence="7">
    <location>
        <begin position="662"/>
        <end position="671"/>
    </location>
</feature>
<evidence type="ECO:0000256" key="4">
    <source>
        <dbReference type="ARBA" id="ARBA00022927"/>
    </source>
</evidence>
<accession>A0ABP1FS56</accession>
<gene>
    <name evidence="9" type="primary">g5170</name>
    <name evidence="9" type="ORF">VP750_LOCUS4418</name>
</gene>
<evidence type="ECO:0000256" key="1">
    <source>
        <dbReference type="ARBA" id="ARBA00004308"/>
    </source>
</evidence>
<comment type="similarity">
    <text evidence="2 6">Belongs to the adaptor complexes large subunit family.</text>
</comment>
<dbReference type="Pfam" id="PF01602">
    <property type="entry name" value="Adaptin_N"/>
    <property type="match status" value="1"/>
</dbReference>
<organism evidence="9 10">
    <name type="scientific">Coccomyxa viridis</name>
    <dbReference type="NCBI Taxonomy" id="1274662"/>
    <lineage>
        <taxon>Eukaryota</taxon>
        <taxon>Viridiplantae</taxon>
        <taxon>Chlorophyta</taxon>
        <taxon>core chlorophytes</taxon>
        <taxon>Trebouxiophyceae</taxon>
        <taxon>Trebouxiophyceae incertae sedis</taxon>
        <taxon>Coccomyxaceae</taxon>
        <taxon>Coccomyxa</taxon>
    </lineage>
</organism>
<dbReference type="Proteomes" id="UP001497392">
    <property type="component" value="Unassembled WGS sequence"/>
</dbReference>
<evidence type="ECO:0000256" key="2">
    <source>
        <dbReference type="ARBA" id="ARBA00006613"/>
    </source>
</evidence>
<name>A0ABP1FS56_9CHLO</name>
<dbReference type="SUPFAM" id="SSF48371">
    <property type="entry name" value="ARM repeat"/>
    <property type="match status" value="1"/>
</dbReference>
<comment type="caution">
    <text evidence="9">The sequence shown here is derived from an EMBL/GenBank/DDBJ whole genome shotgun (WGS) entry which is preliminary data.</text>
</comment>
<dbReference type="SUPFAM" id="SSF49348">
    <property type="entry name" value="Clathrin adaptor appendage domain"/>
    <property type="match status" value="1"/>
</dbReference>
<dbReference type="PANTHER" id="PTHR11134">
    <property type="entry name" value="ADAPTOR COMPLEX SUBUNIT BETA FAMILY MEMBER"/>
    <property type="match status" value="1"/>
</dbReference>
<keyword evidence="4 6" id="KW-0653">Protein transport</keyword>
<keyword evidence="10" id="KW-1185">Reference proteome</keyword>
<evidence type="ECO:0000256" key="3">
    <source>
        <dbReference type="ARBA" id="ARBA00022448"/>
    </source>
</evidence>
<dbReference type="PIRSF" id="PIRSF002291">
    <property type="entry name" value="AP_complex_beta"/>
    <property type="match status" value="1"/>
</dbReference>
<keyword evidence="3 6" id="KW-0813">Transport</keyword>
<reference evidence="9 10" key="1">
    <citation type="submission" date="2024-06" db="EMBL/GenBank/DDBJ databases">
        <authorList>
            <person name="Kraege A."/>
            <person name="Thomma B."/>
        </authorList>
    </citation>
    <scope>NUCLEOTIDE SEQUENCE [LARGE SCALE GENOMIC DNA]</scope>
</reference>
<evidence type="ECO:0000256" key="7">
    <source>
        <dbReference type="SAM" id="MobiDB-lite"/>
    </source>
</evidence>
<dbReference type="InterPro" id="IPR016342">
    <property type="entry name" value="AP_complex_bsu_1_2_4"/>
</dbReference>
<dbReference type="InterPro" id="IPR016024">
    <property type="entry name" value="ARM-type_fold"/>
</dbReference>
<dbReference type="Gene3D" id="1.25.10.10">
    <property type="entry name" value="Leucine-rich Repeat Variant"/>
    <property type="match status" value="1"/>
</dbReference>
<keyword evidence="5 6" id="KW-0472">Membrane</keyword>
<feature type="domain" description="Clathrin/coatomer adaptor adaptin-like N-terminal" evidence="8">
    <location>
        <begin position="14"/>
        <end position="534"/>
    </location>
</feature>
<comment type="subcellular location">
    <subcellularLocation>
        <location evidence="1">Endomembrane system</location>
    </subcellularLocation>
</comment>
<sequence>MMSGDGKFFSTTKKGEIHELKEELRVVDKSRKKDAVKKVIAAMTVGKDVSPIFPDVVNCMQTDDLELKKLVYLYLINYAKSQPDLAIMAVNTFVKDSQDPNPLIRALAVRTMGCIRVDKITEYLCDPLQRCLKDDDPYVRKTAAVCVAKLFDINPELVEDRGFLDMLKDLLADSNPMVVANAVAALADIRETSTRNVFTLNTQSLQKLLRALNECTEWGQVYILDAVAKMSVTDAKDAESIVERVIPRLQHANSAVVLSAVKVVLLQLPLIKDEAQVKTLVKKLGPPLVTLLSEEAEIQYVALRNINLIVQKYPEVLSYEIKVFFCKYNDPIYVKLEKLDIMIALASERNIDQVLLELKEYATEVDVDFVRKAVRAIGRCAVTLERAAERCINVLLDLIKQKVNYVVQEAVVVITDIFRRYPNRYETIIATLCDSLDSLDEPEARAAMVWIIGEYAERIDNADELLESFLEAFPEENAAVQLQLVTAAVKLFLKSPQPRAQQMIQLVLTYATQETDNPDLRDRAYVYWRLLSSDPEAARSVVLAEKPVIAQDTSSMDPKLLQTLLGNLSTLSSVYHLPPSAFVTRAAHQPAPSLDNGVIQERIPTDDSAEPSSAAVPASSVPASAAEPPANSSSGAAQSSSLIGDLLDLDISDPSPAPSAAPPAAAAQQAPVEEMTEVLNAQTGKGLSVKAGFAREADSPVMRLQLSNGTQQTLDGFMIQFNKNAHGLAPVSQVISVPPLGPGETAGAEVPVAQNPSMANPAANPAIIQVAVRNNQQGVLYFSSPFKPEVLAAQSNASSTDFFGL</sequence>